<keyword evidence="1" id="KW-0378">Hydrolase</keyword>
<feature type="domain" description="Alpha/beta hydrolase fold-3" evidence="2">
    <location>
        <begin position="93"/>
        <end position="301"/>
    </location>
</feature>
<gene>
    <name evidence="3" type="ORF">FHR34_007058</name>
</gene>
<sequence length="331" mass="35781">MAVEPGTDREGADQPAVVLDPVIQRFVDASAAPPYLHQIGPVDGRQALREAQGQMLDDFGLDVDFLVAPVGPSGLVGLWTFRPAGQDAPLPVVVYLHGGRWMLGDAQTHARLICELAAASGAVFVVPEYTRTPEARYPVALEECYAVLTWVVEQATSLGLDGRRLAVAGDCAGATMATGLTMMAKRRGGPRIGAQLLYYPLTDPYHEAPSRRQFASGYLLTRDALEWYWQQYLDGEQDLTEPTAAPLRATLTDLAGLPPTTVISAEADVVRDEAEQYARLLRQAGVAVTAVRYLGTVHDFASLNPLRDSPPTKAAIRQGAGFLKDSLAKRR</sequence>
<dbReference type="PANTHER" id="PTHR48081">
    <property type="entry name" value="AB HYDROLASE SUPERFAMILY PROTEIN C4A8.06C"/>
    <property type="match status" value="1"/>
</dbReference>
<name>A0A7W7R9N7_KITKI</name>
<reference evidence="3 4" key="1">
    <citation type="submission" date="2020-08" db="EMBL/GenBank/DDBJ databases">
        <title>Sequencing the genomes of 1000 actinobacteria strains.</title>
        <authorList>
            <person name="Klenk H.-P."/>
        </authorList>
    </citation>
    <scope>NUCLEOTIDE SEQUENCE [LARGE SCALE GENOMIC DNA]</scope>
    <source>
        <strain evidence="3 4">DSM 41654</strain>
    </source>
</reference>
<dbReference type="Gene3D" id="3.40.50.1820">
    <property type="entry name" value="alpha/beta hydrolase"/>
    <property type="match status" value="1"/>
</dbReference>
<organism evidence="3 4">
    <name type="scientific">Kitasatospora kifunensis</name>
    <name type="common">Streptomyces kifunensis</name>
    <dbReference type="NCBI Taxonomy" id="58351"/>
    <lineage>
        <taxon>Bacteria</taxon>
        <taxon>Bacillati</taxon>
        <taxon>Actinomycetota</taxon>
        <taxon>Actinomycetes</taxon>
        <taxon>Kitasatosporales</taxon>
        <taxon>Streptomycetaceae</taxon>
        <taxon>Kitasatospora</taxon>
    </lineage>
</organism>
<evidence type="ECO:0000256" key="1">
    <source>
        <dbReference type="ARBA" id="ARBA00022801"/>
    </source>
</evidence>
<dbReference type="InterPro" id="IPR029058">
    <property type="entry name" value="AB_hydrolase_fold"/>
</dbReference>
<dbReference type="EMBL" id="JACHJV010000002">
    <property type="protein sequence ID" value="MBB4927963.1"/>
    <property type="molecule type" value="Genomic_DNA"/>
</dbReference>
<protein>
    <submittedName>
        <fullName evidence="3">Acetyl esterase/lipase</fullName>
    </submittedName>
</protein>
<dbReference type="PANTHER" id="PTHR48081:SF8">
    <property type="entry name" value="ALPHA_BETA HYDROLASE FOLD-3 DOMAIN-CONTAINING PROTEIN-RELATED"/>
    <property type="match status" value="1"/>
</dbReference>
<dbReference type="InterPro" id="IPR013094">
    <property type="entry name" value="AB_hydrolase_3"/>
</dbReference>
<dbReference type="SUPFAM" id="SSF53474">
    <property type="entry name" value="alpha/beta-Hydrolases"/>
    <property type="match status" value="1"/>
</dbReference>
<dbReference type="InterPro" id="IPR050300">
    <property type="entry name" value="GDXG_lipolytic_enzyme"/>
</dbReference>
<dbReference type="RefSeq" id="WP_184944800.1">
    <property type="nucleotide sequence ID" value="NZ_JACHJV010000002.1"/>
</dbReference>
<keyword evidence="4" id="KW-1185">Reference proteome</keyword>
<dbReference type="Proteomes" id="UP000540506">
    <property type="component" value="Unassembled WGS sequence"/>
</dbReference>
<evidence type="ECO:0000259" key="2">
    <source>
        <dbReference type="Pfam" id="PF07859"/>
    </source>
</evidence>
<proteinExistence type="predicted"/>
<evidence type="ECO:0000313" key="4">
    <source>
        <dbReference type="Proteomes" id="UP000540506"/>
    </source>
</evidence>
<evidence type="ECO:0000313" key="3">
    <source>
        <dbReference type="EMBL" id="MBB4927963.1"/>
    </source>
</evidence>
<comment type="caution">
    <text evidence="3">The sequence shown here is derived from an EMBL/GenBank/DDBJ whole genome shotgun (WGS) entry which is preliminary data.</text>
</comment>
<dbReference type="GO" id="GO:0016787">
    <property type="term" value="F:hydrolase activity"/>
    <property type="evidence" value="ECO:0007669"/>
    <property type="project" value="UniProtKB-KW"/>
</dbReference>
<dbReference type="Pfam" id="PF07859">
    <property type="entry name" value="Abhydrolase_3"/>
    <property type="match status" value="1"/>
</dbReference>
<accession>A0A7W7R9N7</accession>
<dbReference type="AlphaFoldDB" id="A0A7W7R9N7"/>